<dbReference type="Gene3D" id="2.30.30.110">
    <property type="match status" value="1"/>
</dbReference>
<dbReference type="SUPFAM" id="SSF50118">
    <property type="entry name" value="Cell growth inhibitor/plasmid maintenance toxic component"/>
    <property type="match status" value="1"/>
</dbReference>
<dbReference type="Pfam" id="PF02452">
    <property type="entry name" value="PemK_toxin"/>
    <property type="match status" value="1"/>
</dbReference>
<dbReference type="InterPro" id="IPR003477">
    <property type="entry name" value="PemK-like"/>
</dbReference>
<dbReference type="InterPro" id="IPR011067">
    <property type="entry name" value="Plasmid_toxin/cell-grow_inhib"/>
</dbReference>
<dbReference type="GO" id="GO:0003677">
    <property type="term" value="F:DNA binding"/>
    <property type="evidence" value="ECO:0007669"/>
    <property type="project" value="InterPro"/>
</dbReference>
<dbReference type="RefSeq" id="WP_142454930.1">
    <property type="nucleotide sequence ID" value="NZ_FXTP01000010.1"/>
</dbReference>
<protein>
    <submittedName>
        <fullName evidence="1">mRNA interferase MazF</fullName>
    </submittedName>
</protein>
<dbReference type="EMBL" id="FXTP01000010">
    <property type="protein sequence ID" value="SMO78425.1"/>
    <property type="molecule type" value="Genomic_DNA"/>
</dbReference>
<evidence type="ECO:0000313" key="1">
    <source>
        <dbReference type="EMBL" id="SMO78425.1"/>
    </source>
</evidence>
<keyword evidence="2" id="KW-1185">Reference proteome</keyword>
<accession>A0A521E3K7</accession>
<gene>
    <name evidence="1" type="ORF">SAMN06265219_110116</name>
</gene>
<dbReference type="Proteomes" id="UP000317557">
    <property type="component" value="Unassembled WGS sequence"/>
</dbReference>
<sequence length="113" mass="12293">MKASDIALARLQQADGQLKLRPVLLLTSFPPFGDWLVCGISSQIRHAVPDLDSIVQFTDDDFSESGLQVSSVIRTGFLATLPSKDLPGIIGTISKSRYQSLINNLVAHLNQSK</sequence>
<reference evidence="1 2" key="1">
    <citation type="submission" date="2017-05" db="EMBL/GenBank/DDBJ databases">
        <authorList>
            <person name="Varghese N."/>
            <person name="Submissions S."/>
        </authorList>
    </citation>
    <scope>NUCLEOTIDE SEQUENCE [LARGE SCALE GENOMIC DNA]</scope>
    <source>
        <strain evidence="1 2">DSM 21985</strain>
    </source>
</reference>
<proteinExistence type="predicted"/>
<dbReference type="AlphaFoldDB" id="A0A521E3K7"/>
<dbReference type="OrthoDB" id="9813449at2"/>
<organism evidence="1 2">
    <name type="scientific">Gracilimonas mengyeensis</name>
    <dbReference type="NCBI Taxonomy" id="1302730"/>
    <lineage>
        <taxon>Bacteria</taxon>
        <taxon>Pseudomonadati</taxon>
        <taxon>Balneolota</taxon>
        <taxon>Balneolia</taxon>
        <taxon>Balneolales</taxon>
        <taxon>Balneolaceae</taxon>
        <taxon>Gracilimonas</taxon>
    </lineage>
</organism>
<name>A0A521E3K7_9BACT</name>
<evidence type="ECO:0000313" key="2">
    <source>
        <dbReference type="Proteomes" id="UP000317557"/>
    </source>
</evidence>